<dbReference type="Gene3D" id="3.30.420.40">
    <property type="match status" value="2"/>
</dbReference>
<sequence>MLYLALDQSTSATKALLFDGAGQVIDRAARDHTQHYPQPGWVEHDAEEIWANTVTLLDTLAQRHSARWADVVALSITNQRETIVVFDRATGAPLHRALVWQCRRGEAICRRHLDAGDEALVRSRSGLKIDPYFSASKLQWLMEEHPEIAARLDDGSALIGTIDTYLIYRLTGGAVFATDGTNACRTLLFDIGQQRWDAELCRCWNVPERALPEVRESSAAFGETTLDGRWARPLPIRGVMGDSQAALLAQGCVEAGEAKVTFGTGSSLLLNIGARPQFSTQGVLTTLAWTINGESAYAYEGVIISSASTLNWLRDQLGLAASINELEQWAMGLPDNGGVYLVPAFTGLGLPYWAPDARAAITGLSSHSDKRHLARAAYESISYQVAEALDAMRDEADVELTAIAADGGPTVSAFLMQFTADMTQVELRVAAVAECSALGAVQAGRLGLGHLTALADLSGASKSGAVYRPERSETEGADMLAGWRQAVQQTLSFKSIPTQSPDPLLAP</sequence>
<gene>
    <name evidence="10" type="primary">glpK</name>
    <name evidence="10" type="ORF">K1X11_002355</name>
</gene>
<dbReference type="Pfam" id="PF02782">
    <property type="entry name" value="FGGY_C"/>
    <property type="match status" value="1"/>
</dbReference>
<protein>
    <recommendedName>
        <fullName evidence="6">ATP:glycerol 3-phosphotransferase</fullName>
    </recommendedName>
</protein>
<dbReference type="PROSITE" id="PS00933">
    <property type="entry name" value="FGGY_KINASES_1"/>
    <property type="match status" value="1"/>
</dbReference>
<keyword evidence="3" id="KW-0547">Nucleotide-binding</keyword>
<evidence type="ECO:0000259" key="8">
    <source>
        <dbReference type="Pfam" id="PF00370"/>
    </source>
</evidence>
<evidence type="ECO:0000256" key="1">
    <source>
        <dbReference type="ARBA" id="ARBA00009156"/>
    </source>
</evidence>
<keyword evidence="5" id="KW-0067">ATP-binding</keyword>
<dbReference type="InterPro" id="IPR000577">
    <property type="entry name" value="Carb_kinase_FGGY"/>
</dbReference>
<dbReference type="EMBL" id="CP139781">
    <property type="protein sequence ID" value="WRQ88231.1"/>
    <property type="molecule type" value="Genomic_DNA"/>
</dbReference>
<dbReference type="NCBIfam" id="NF000756">
    <property type="entry name" value="PRK00047.1"/>
    <property type="match status" value="1"/>
</dbReference>
<dbReference type="CDD" id="cd07769">
    <property type="entry name" value="ASKHA_NBD_FGGY_GK"/>
    <property type="match status" value="1"/>
</dbReference>
<feature type="domain" description="Carbohydrate kinase FGGY C-terminal" evidence="9">
    <location>
        <begin position="259"/>
        <end position="442"/>
    </location>
</feature>
<dbReference type="GO" id="GO:0004370">
    <property type="term" value="F:glycerol kinase activity"/>
    <property type="evidence" value="ECO:0007669"/>
    <property type="project" value="UniProtKB-EC"/>
</dbReference>
<evidence type="ECO:0000256" key="5">
    <source>
        <dbReference type="ARBA" id="ARBA00022840"/>
    </source>
</evidence>
<dbReference type="PANTHER" id="PTHR10196:SF69">
    <property type="entry name" value="GLYCEROL KINASE"/>
    <property type="match status" value="1"/>
</dbReference>
<dbReference type="InterPro" id="IPR018485">
    <property type="entry name" value="FGGY_C"/>
</dbReference>
<dbReference type="Pfam" id="PF00370">
    <property type="entry name" value="FGGY_N"/>
    <property type="match status" value="1"/>
</dbReference>
<evidence type="ECO:0000256" key="4">
    <source>
        <dbReference type="ARBA" id="ARBA00022777"/>
    </source>
</evidence>
<dbReference type="PANTHER" id="PTHR10196">
    <property type="entry name" value="SUGAR KINASE"/>
    <property type="match status" value="1"/>
</dbReference>
<feature type="domain" description="Carbohydrate kinase FGGY N-terminal" evidence="8">
    <location>
        <begin position="2"/>
        <end position="248"/>
    </location>
</feature>
<dbReference type="Proteomes" id="UP000738431">
    <property type="component" value="Chromosome"/>
</dbReference>
<evidence type="ECO:0000313" key="10">
    <source>
        <dbReference type="EMBL" id="WRQ88231.1"/>
    </source>
</evidence>
<evidence type="ECO:0000256" key="6">
    <source>
        <dbReference type="ARBA" id="ARBA00043149"/>
    </source>
</evidence>
<dbReference type="PROSITE" id="PS00445">
    <property type="entry name" value="FGGY_KINASES_2"/>
    <property type="match status" value="1"/>
</dbReference>
<evidence type="ECO:0000313" key="11">
    <source>
        <dbReference type="Proteomes" id="UP000738431"/>
    </source>
</evidence>
<proteinExistence type="inferred from homology"/>
<evidence type="ECO:0000259" key="9">
    <source>
        <dbReference type="Pfam" id="PF02782"/>
    </source>
</evidence>
<keyword evidence="11" id="KW-1185">Reference proteome</keyword>
<name>A0ABZ1C9T2_9BACT</name>
<evidence type="ECO:0000256" key="3">
    <source>
        <dbReference type="ARBA" id="ARBA00022741"/>
    </source>
</evidence>
<dbReference type="PIRSF" id="PIRSF000538">
    <property type="entry name" value="GlpK"/>
    <property type="match status" value="1"/>
</dbReference>
<dbReference type="InterPro" id="IPR043129">
    <property type="entry name" value="ATPase_NBD"/>
</dbReference>
<dbReference type="InterPro" id="IPR018483">
    <property type="entry name" value="Carb_kinase_FGGY_CS"/>
</dbReference>
<evidence type="ECO:0000256" key="2">
    <source>
        <dbReference type="ARBA" id="ARBA00022679"/>
    </source>
</evidence>
<reference evidence="10 11" key="1">
    <citation type="submission" date="2021-08" db="EMBL/GenBank/DDBJ databases">
        <authorList>
            <person name="Zhang D."/>
            <person name="Zhang A."/>
            <person name="Wang L."/>
        </authorList>
    </citation>
    <scope>NUCLEOTIDE SEQUENCE [LARGE SCALE GENOMIC DNA]</scope>
    <source>
        <strain evidence="10 11">WL0086</strain>
    </source>
</reference>
<dbReference type="InterPro" id="IPR018484">
    <property type="entry name" value="FGGY_N"/>
</dbReference>
<keyword evidence="4 7" id="KW-0418">Kinase</keyword>
<dbReference type="SUPFAM" id="SSF53067">
    <property type="entry name" value="Actin-like ATPase domain"/>
    <property type="match status" value="2"/>
</dbReference>
<accession>A0ABZ1C9T2</accession>
<organism evidence="10 11">
    <name type="scientific">Actomonas aquatica</name>
    <dbReference type="NCBI Taxonomy" id="2866162"/>
    <lineage>
        <taxon>Bacteria</taxon>
        <taxon>Pseudomonadati</taxon>
        <taxon>Verrucomicrobiota</taxon>
        <taxon>Opitutia</taxon>
        <taxon>Opitutales</taxon>
        <taxon>Opitutaceae</taxon>
        <taxon>Actomonas</taxon>
    </lineage>
</organism>
<reference evidence="10 11" key="2">
    <citation type="submission" date="2023-12" db="EMBL/GenBank/DDBJ databases">
        <title>Description of an unclassified Opitutus bacterium of Verrucomicrobiota.</title>
        <authorList>
            <person name="Zhang D.-F."/>
        </authorList>
    </citation>
    <scope>NUCLEOTIDE SEQUENCE [LARGE SCALE GENOMIC DNA]</scope>
    <source>
        <strain evidence="10 11">WL0086</strain>
    </source>
</reference>
<evidence type="ECO:0000256" key="7">
    <source>
        <dbReference type="RuleBase" id="RU003733"/>
    </source>
</evidence>
<comment type="similarity">
    <text evidence="1 7">Belongs to the FGGY kinase family.</text>
</comment>
<dbReference type="RefSeq" id="WP_221028741.1">
    <property type="nucleotide sequence ID" value="NZ_CP139781.1"/>
</dbReference>
<keyword evidence="2 7" id="KW-0808">Transferase</keyword>